<protein>
    <submittedName>
        <fullName evidence="1">Uncharacterized protein</fullName>
    </submittedName>
</protein>
<dbReference type="EMBL" id="MT078988">
    <property type="protein sequence ID" value="QIG62095.1"/>
    <property type="molecule type" value="Genomic_DNA"/>
</dbReference>
<keyword evidence="2" id="KW-1185">Reference proteome</keyword>
<accession>A0A6G6XTF5</accession>
<evidence type="ECO:0000313" key="2">
    <source>
        <dbReference type="Proteomes" id="UP000503550"/>
    </source>
</evidence>
<organism evidence="1 2">
    <name type="scientific">Salmonella phage P46FS4</name>
    <dbReference type="NCBI Taxonomy" id="2712940"/>
    <lineage>
        <taxon>Viruses</taxon>
        <taxon>Duplodnaviria</taxon>
        <taxon>Heunggongvirae</taxon>
        <taxon>Uroviricota</taxon>
        <taxon>Caudoviricetes</taxon>
        <taxon>Pantevenvirales</taxon>
        <taxon>Ackermannviridae</taxon>
        <taxon>Aglimvirinae</taxon>
        <taxon>Agtrevirus</taxon>
        <taxon>Agtrevirus P46FS4</taxon>
    </lineage>
</organism>
<gene>
    <name evidence="1" type="ORF">P46FS4_29</name>
</gene>
<evidence type="ECO:0000313" key="1">
    <source>
        <dbReference type="EMBL" id="QIG62095.1"/>
    </source>
</evidence>
<proteinExistence type="predicted"/>
<name>A0A6G6XTF5_9CAUD</name>
<dbReference type="Proteomes" id="UP000503550">
    <property type="component" value="Segment"/>
</dbReference>
<reference evidence="1 2" key="1">
    <citation type="submission" date="2020-02" db="EMBL/GenBank/DDBJ databases">
        <authorList>
            <person name="Tan Y."/>
            <person name="Ma J."/>
            <person name="Li D."/>
            <person name="Gao L."/>
        </authorList>
    </citation>
    <scope>NUCLEOTIDE SEQUENCE [LARGE SCALE GENOMIC DNA]</scope>
    <source>
        <strain evidence="1 2">Salmonella sp.</strain>
    </source>
</reference>
<sequence length="109" mass="12576">MTFKGFVAFDATKTNVLSNPQLETISEMRQWVMGITGHQTRKDLEAEFYIEPAEVFFNRPEDEPFIRQDLDDNDITLAIFSEAKAAMIVDGLCDESFTYDEYCDQCQDL</sequence>